<feature type="transmembrane region" description="Helical" evidence="1">
    <location>
        <begin position="100"/>
        <end position="118"/>
    </location>
</feature>
<dbReference type="Proteomes" id="UP001296993">
    <property type="component" value="Unassembled WGS sequence"/>
</dbReference>
<dbReference type="RefSeq" id="WP_209999078.1">
    <property type="nucleotide sequence ID" value="NZ_BAAAJY010000005.1"/>
</dbReference>
<evidence type="ECO:0000256" key="1">
    <source>
        <dbReference type="SAM" id="Phobius"/>
    </source>
</evidence>
<proteinExistence type="predicted"/>
<keyword evidence="1" id="KW-1133">Transmembrane helix</keyword>
<gene>
    <name evidence="2" type="ORF">JOF47_002633</name>
</gene>
<keyword evidence="3" id="KW-1185">Reference proteome</keyword>
<evidence type="ECO:0000313" key="2">
    <source>
        <dbReference type="EMBL" id="MBP2387122.1"/>
    </source>
</evidence>
<protein>
    <submittedName>
        <fullName evidence="2">Uncharacterized protein</fullName>
    </submittedName>
</protein>
<evidence type="ECO:0000313" key="3">
    <source>
        <dbReference type="Proteomes" id="UP001296993"/>
    </source>
</evidence>
<dbReference type="EMBL" id="JAGIOF010000001">
    <property type="protein sequence ID" value="MBP2387122.1"/>
    <property type="molecule type" value="Genomic_DNA"/>
</dbReference>
<keyword evidence="1" id="KW-0812">Transmembrane</keyword>
<reference evidence="2 3" key="1">
    <citation type="submission" date="2021-03" db="EMBL/GenBank/DDBJ databases">
        <title>Sequencing the genomes of 1000 actinobacteria strains.</title>
        <authorList>
            <person name="Klenk H.-P."/>
        </authorList>
    </citation>
    <scope>NUCLEOTIDE SEQUENCE [LARGE SCALE GENOMIC DNA]</scope>
    <source>
        <strain evidence="2 3">DSM 15797</strain>
    </source>
</reference>
<name>A0ABS4XF76_9MICC</name>
<feature type="transmembrane region" description="Helical" evidence="1">
    <location>
        <begin position="202"/>
        <end position="223"/>
    </location>
</feature>
<comment type="caution">
    <text evidence="2">The sequence shown here is derived from an EMBL/GenBank/DDBJ whole genome shotgun (WGS) entry which is preliminary data.</text>
</comment>
<accession>A0ABS4XF76</accession>
<sequence length="266" mass="28243">MITAALLLAMIGIADLTRSIVRDESRDENVGGPVRSHRALDVRGKRTMTLVISAFWAVMLVSSMWLLGMEWWWALAATVLAAGWLATTTSHEEAAAPLRLWPALGVLLGTLAFAVIDTTDPTVGTPAGIWHSTAAPEWIREIPLASILVAIGVGLFLLESSNIVVRSALRPGSIHRRGVLAEAPVPLPDLRGGRLIGPLERLGLLTLTLAGMFTIVASLIAAKGIVRFPEISNDGATGSKAEYFLVGSLFSWGLSLLGVGLIRISG</sequence>
<organism evidence="2 3">
    <name type="scientific">Paeniglutamicibacter kerguelensis</name>
    <dbReference type="NCBI Taxonomy" id="254788"/>
    <lineage>
        <taxon>Bacteria</taxon>
        <taxon>Bacillati</taxon>
        <taxon>Actinomycetota</taxon>
        <taxon>Actinomycetes</taxon>
        <taxon>Micrococcales</taxon>
        <taxon>Micrococcaceae</taxon>
        <taxon>Paeniglutamicibacter</taxon>
    </lineage>
</organism>
<feature type="transmembrane region" description="Helical" evidence="1">
    <location>
        <begin position="47"/>
        <end position="65"/>
    </location>
</feature>
<feature type="transmembrane region" description="Helical" evidence="1">
    <location>
        <begin position="71"/>
        <end position="88"/>
    </location>
</feature>
<keyword evidence="1" id="KW-0472">Membrane</keyword>
<feature type="transmembrane region" description="Helical" evidence="1">
    <location>
        <begin position="138"/>
        <end position="158"/>
    </location>
</feature>
<feature type="transmembrane region" description="Helical" evidence="1">
    <location>
        <begin position="243"/>
        <end position="262"/>
    </location>
</feature>